<dbReference type="PANTHER" id="PTHR35826:SF1">
    <property type="entry name" value="PROTEIN ATP6V1FNB-LIKE"/>
    <property type="match status" value="1"/>
</dbReference>
<name>A0A9N8Q0L4_CHRIL</name>
<dbReference type="AlphaFoldDB" id="A0A9N8Q0L4"/>
<evidence type="ECO:0000313" key="3">
    <source>
        <dbReference type="EMBL" id="CAD0202209.1"/>
    </source>
</evidence>
<evidence type="ECO:0000256" key="1">
    <source>
        <dbReference type="SAM" id="MobiDB-lite"/>
    </source>
</evidence>
<accession>A0A9N8Q0L4</accession>
<gene>
    <name evidence="3" type="ORF">CINC_LOCUS3874</name>
</gene>
<reference evidence="3" key="1">
    <citation type="submission" date="2021-12" db="EMBL/GenBank/DDBJ databases">
        <authorList>
            <person name="King R."/>
        </authorList>
    </citation>
    <scope>NUCLEOTIDE SEQUENCE</scope>
</reference>
<protein>
    <recommendedName>
        <fullName evidence="2">Sperm microtubule inner protein 1 C-terminal domain-containing protein</fullName>
    </recommendedName>
</protein>
<dbReference type="EMBL" id="LR824019">
    <property type="protein sequence ID" value="CAD0202209.1"/>
    <property type="molecule type" value="Genomic_DNA"/>
</dbReference>
<sequence length="227" mass="26081">MPAIDITNPDVIKFLTENYEKTTHLRMRWNQVHGQKLKKAATLNREEKGYFEKDVLEKCVNLGMATITRDHFTGAGNKRKKPIRDGLHIPGIADLRKGHSIIDVGLGDAKEDPRLAQPDTDLRRGPVMRPINPKEEALIYKGIPHFGRRVYMKSRLRMAPEEKYYFRETTGWECGWRLRDSYFAGHGPAHGRVWHLTRGSLSRSGPQPDPDYYKELEKRGATKCTNA</sequence>
<feature type="region of interest" description="Disordered" evidence="1">
    <location>
        <begin position="199"/>
        <end position="227"/>
    </location>
</feature>
<evidence type="ECO:0000259" key="2">
    <source>
        <dbReference type="Pfam" id="PF22589"/>
    </source>
</evidence>
<feature type="domain" description="Sperm microtubule inner protein 1 C-terminal" evidence="2">
    <location>
        <begin position="110"/>
        <end position="210"/>
    </location>
</feature>
<organism evidence="3 4">
    <name type="scientific">Chrysodeixis includens</name>
    <name type="common">Soybean looper</name>
    <name type="synonym">Pseudoplusia includens</name>
    <dbReference type="NCBI Taxonomy" id="689277"/>
    <lineage>
        <taxon>Eukaryota</taxon>
        <taxon>Metazoa</taxon>
        <taxon>Ecdysozoa</taxon>
        <taxon>Arthropoda</taxon>
        <taxon>Hexapoda</taxon>
        <taxon>Insecta</taxon>
        <taxon>Pterygota</taxon>
        <taxon>Neoptera</taxon>
        <taxon>Endopterygota</taxon>
        <taxon>Lepidoptera</taxon>
        <taxon>Glossata</taxon>
        <taxon>Ditrysia</taxon>
        <taxon>Noctuoidea</taxon>
        <taxon>Noctuidae</taxon>
        <taxon>Plusiinae</taxon>
        <taxon>Chrysodeixis</taxon>
    </lineage>
</organism>
<dbReference type="OrthoDB" id="410807at2759"/>
<proteinExistence type="predicted"/>
<dbReference type="PANTHER" id="PTHR35826">
    <property type="entry name" value="PROTEIN ATP6V1FNB-LIKE"/>
    <property type="match status" value="1"/>
</dbReference>
<dbReference type="InterPro" id="IPR054323">
    <property type="entry name" value="SPMIP1_C"/>
</dbReference>
<feature type="compositionally biased region" description="Basic and acidic residues" evidence="1">
    <location>
        <begin position="211"/>
        <end position="220"/>
    </location>
</feature>
<dbReference type="Pfam" id="PF22589">
    <property type="entry name" value="SPMIP1"/>
    <property type="match status" value="1"/>
</dbReference>
<evidence type="ECO:0000313" key="4">
    <source>
        <dbReference type="Proteomes" id="UP001154114"/>
    </source>
</evidence>
<keyword evidence="4" id="KW-1185">Reference proteome</keyword>
<dbReference type="Proteomes" id="UP001154114">
    <property type="component" value="Chromosome 16"/>
</dbReference>